<gene>
    <name evidence="4" type="ORF">GALL_198510</name>
</gene>
<proteinExistence type="inferred from homology"/>
<dbReference type="GO" id="GO:0016853">
    <property type="term" value="F:isomerase activity"/>
    <property type="evidence" value="ECO:0007669"/>
    <property type="project" value="UniProtKB-ARBA"/>
</dbReference>
<dbReference type="PANTHER" id="PTHR42796">
    <property type="entry name" value="FUMARYLACETOACETATE HYDROLASE DOMAIN-CONTAINING PROTEIN 2A-RELATED"/>
    <property type="match status" value="1"/>
</dbReference>
<evidence type="ECO:0000259" key="3">
    <source>
        <dbReference type="Pfam" id="PF01557"/>
    </source>
</evidence>
<evidence type="ECO:0000256" key="2">
    <source>
        <dbReference type="ARBA" id="ARBA00022723"/>
    </source>
</evidence>
<dbReference type="GO" id="GO:0050385">
    <property type="term" value="F:ureidoglycolate lyase activity"/>
    <property type="evidence" value="ECO:0007669"/>
    <property type="project" value="UniProtKB-EC"/>
</dbReference>
<feature type="domain" description="Fumarylacetoacetase-like C-terminal" evidence="3">
    <location>
        <begin position="72"/>
        <end position="276"/>
    </location>
</feature>
<dbReference type="AlphaFoldDB" id="A0A1J5S1R6"/>
<evidence type="ECO:0000256" key="1">
    <source>
        <dbReference type="ARBA" id="ARBA00010211"/>
    </source>
</evidence>
<dbReference type="EC" id="4.3.2.3" evidence="4"/>
<dbReference type="FunFam" id="3.90.850.10:FF:000002">
    <property type="entry name" value="2-hydroxyhepta-2,4-diene-1,7-dioate isomerase"/>
    <property type="match status" value="1"/>
</dbReference>
<dbReference type="EMBL" id="MLJW01000123">
    <property type="protein sequence ID" value="OIQ98087.1"/>
    <property type="molecule type" value="Genomic_DNA"/>
</dbReference>
<dbReference type="PANTHER" id="PTHR42796:SF4">
    <property type="entry name" value="FUMARYLACETOACETATE HYDROLASE DOMAIN-CONTAINING PROTEIN 2A"/>
    <property type="match status" value="1"/>
</dbReference>
<dbReference type="GO" id="GO:0046872">
    <property type="term" value="F:metal ion binding"/>
    <property type="evidence" value="ECO:0007669"/>
    <property type="project" value="UniProtKB-KW"/>
</dbReference>
<comment type="similarity">
    <text evidence="1">Belongs to the FAH family.</text>
</comment>
<dbReference type="InterPro" id="IPR036663">
    <property type="entry name" value="Fumarylacetoacetase_C_sf"/>
</dbReference>
<dbReference type="InterPro" id="IPR011234">
    <property type="entry name" value="Fumarylacetoacetase-like_C"/>
</dbReference>
<protein>
    <submittedName>
        <fullName evidence="4">Ureidoglycolate lyase</fullName>
        <ecNumber evidence="4">4.3.2.3</ecNumber>
    </submittedName>
</protein>
<dbReference type="Gene3D" id="3.90.850.10">
    <property type="entry name" value="Fumarylacetoacetase-like, C-terminal domain"/>
    <property type="match status" value="1"/>
</dbReference>
<keyword evidence="2" id="KW-0479">Metal-binding</keyword>
<evidence type="ECO:0000313" key="4">
    <source>
        <dbReference type="EMBL" id="OIQ98087.1"/>
    </source>
</evidence>
<dbReference type="Pfam" id="PF01557">
    <property type="entry name" value="FAA_hydrolase"/>
    <property type="match status" value="1"/>
</dbReference>
<name>A0A1J5S1R6_9ZZZZ</name>
<reference evidence="4" key="1">
    <citation type="submission" date="2016-10" db="EMBL/GenBank/DDBJ databases">
        <title>Sequence of Gallionella enrichment culture.</title>
        <authorList>
            <person name="Poehlein A."/>
            <person name="Muehling M."/>
            <person name="Daniel R."/>
        </authorList>
    </citation>
    <scope>NUCLEOTIDE SEQUENCE</scope>
</reference>
<accession>A0A1J5S1R6</accession>
<keyword evidence="4" id="KW-0456">Lyase</keyword>
<dbReference type="InterPro" id="IPR051121">
    <property type="entry name" value="FAH"/>
</dbReference>
<dbReference type="GO" id="GO:0019752">
    <property type="term" value="P:carboxylic acid metabolic process"/>
    <property type="evidence" value="ECO:0007669"/>
    <property type="project" value="UniProtKB-ARBA"/>
</dbReference>
<organism evidence="4">
    <name type="scientific">mine drainage metagenome</name>
    <dbReference type="NCBI Taxonomy" id="410659"/>
    <lineage>
        <taxon>unclassified sequences</taxon>
        <taxon>metagenomes</taxon>
        <taxon>ecological metagenomes</taxon>
    </lineage>
</organism>
<comment type="caution">
    <text evidence="4">The sequence shown here is derived from an EMBL/GenBank/DDBJ whole genome shotgun (WGS) entry which is preliminary data.</text>
</comment>
<sequence>MKLLRYGPIGGEKPGILDSQGRVHDLSDIIPDLTAACLVEERLSTLAKIDPDCLSLVKADVRIGCPVANIGKVIAVGLNYAEHANETGLTLPTEPILFMKAISALCGPNDDVVIPRGAIKTDWEVELGVIIGKTARYVDENSALSHVAGYVVVNDISERAYQFERGGQWDKGKSCDTFCPVGPWLVTPDEITDPQRLSLWLDVNGQRRQDSNTSNLVFGIANLISYISRFMTLYPGDLISTGTPPGVGFMQKPVPIFLKPGDIMTLGVEGLGIQMQTCRAWSRDY</sequence>
<dbReference type="SUPFAM" id="SSF56529">
    <property type="entry name" value="FAH"/>
    <property type="match status" value="1"/>
</dbReference>